<organism evidence="3 4">
    <name type="scientific">Uncinocarpus reesii (strain UAMH 1704)</name>
    <dbReference type="NCBI Taxonomy" id="336963"/>
    <lineage>
        <taxon>Eukaryota</taxon>
        <taxon>Fungi</taxon>
        <taxon>Dikarya</taxon>
        <taxon>Ascomycota</taxon>
        <taxon>Pezizomycotina</taxon>
        <taxon>Eurotiomycetes</taxon>
        <taxon>Eurotiomycetidae</taxon>
        <taxon>Onygenales</taxon>
        <taxon>Onygenaceae</taxon>
        <taxon>Uncinocarpus</taxon>
    </lineage>
</organism>
<feature type="transmembrane region" description="Helical" evidence="2">
    <location>
        <begin position="348"/>
        <end position="370"/>
    </location>
</feature>
<accession>C4JZD5</accession>
<name>C4JZD5_UNCRE</name>
<proteinExistence type="predicted"/>
<dbReference type="HOGENOM" id="CLU_461504_0_0_1"/>
<dbReference type="OMA" id="TPYGMPL"/>
<dbReference type="Proteomes" id="UP000002058">
    <property type="component" value="Unassembled WGS sequence"/>
</dbReference>
<evidence type="ECO:0008006" key="5">
    <source>
        <dbReference type="Google" id="ProtNLM"/>
    </source>
</evidence>
<dbReference type="GeneID" id="8443906"/>
<feature type="region of interest" description="Disordered" evidence="1">
    <location>
        <begin position="280"/>
        <end position="345"/>
    </location>
</feature>
<evidence type="ECO:0000313" key="4">
    <source>
        <dbReference type="Proteomes" id="UP000002058"/>
    </source>
</evidence>
<evidence type="ECO:0000313" key="3">
    <source>
        <dbReference type="EMBL" id="EEP82671.1"/>
    </source>
</evidence>
<dbReference type="EMBL" id="CH476619">
    <property type="protein sequence ID" value="EEP82671.1"/>
    <property type="molecule type" value="Genomic_DNA"/>
</dbReference>
<feature type="compositionally biased region" description="Polar residues" evidence="1">
    <location>
        <begin position="535"/>
        <end position="546"/>
    </location>
</feature>
<sequence length="595" mass="61712">MGHHGQRKHKKKLETLIAETKNKNAVREGILVLPEAGEDHTPPRSIHIDADAHQNTGPDLLLHVHRHVQSFNVRQVQTASKAVVVKTVIHVVHENGSTVGTFTVETLPATVSNSEIGIVTIPAESDSPITVSALPSATSASHTASVSIPATESPSLSEPVTLPSASETAPSIPVSQSPPPAASDHQTSGIITSPADVILIPSVTPETPVVTLLTPSSLNLYPVIPTSASETSIIPPISSSDIVSLVTSIVPSIASSIPPSISTSSSPLVSTPSSILLSTATTTSSSTTSSTSTSTSSVKSSVTSSTSTTLFFGGGGGAPTENSGPAPTNLFDNQGQTSKTDGLSPPRVIGAVVGSVSGFVLILLIILFTIRSRKRKSSQTRALSEGAGSTMPAEYPPRPGFSSSARSSAIIANFFAPARALSRWRDSDQSLRTEEFVPAQRGFEKLGGRKLKSVLETGGDGYDNEFGVSEKVYESGALTKDIGVGVASASYDPPLNKEIGQSRTIPSPPLGRPASQESDSSEKVLFRPSPARAITTESSVSGTDVPTTARTGMMTRMMSPQPPPRSSMRAFSGDAIGRSHASADGSCTSRFTEGI</sequence>
<dbReference type="AlphaFoldDB" id="C4JZD5"/>
<dbReference type="InParanoid" id="C4JZD5"/>
<evidence type="ECO:0000256" key="1">
    <source>
        <dbReference type="SAM" id="MobiDB-lite"/>
    </source>
</evidence>
<feature type="region of interest" description="Disordered" evidence="1">
    <location>
        <begin position="491"/>
        <end position="572"/>
    </location>
</feature>
<keyword evidence="2" id="KW-1133">Transmembrane helix</keyword>
<gene>
    <name evidence="3" type="ORF">UREG_07536</name>
</gene>
<keyword evidence="2" id="KW-0812">Transmembrane</keyword>
<dbReference type="VEuPathDB" id="FungiDB:UREG_07536"/>
<feature type="compositionally biased region" description="Low complexity" evidence="1">
    <location>
        <begin position="280"/>
        <end position="309"/>
    </location>
</feature>
<dbReference type="RefSeq" id="XP_002582763.1">
    <property type="nucleotide sequence ID" value="XM_002582717.1"/>
</dbReference>
<feature type="compositionally biased region" description="Low complexity" evidence="1">
    <location>
        <begin position="547"/>
        <end position="559"/>
    </location>
</feature>
<keyword evidence="2" id="KW-0472">Membrane</keyword>
<dbReference type="OrthoDB" id="5421784at2759"/>
<protein>
    <recommendedName>
        <fullName evidence="5">Mid2 domain-containing protein</fullName>
    </recommendedName>
</protein>
<feature type="compositionally biased region" description="Polar residues" evidence="1">
    <location>
        <begin position="320"/>
        <end position="341"/>
    </location>
</feature>
<dbReference type="eggNOG" id="ENOG502SG5B">
    <property type="taxonomic scope" value="Eukaryota"/>
</dbReference>
<evidence type="ECO:0000256" key="2">
    <source>
        <dbReference type="SAM" id="Phobius"/>
    </source>
</evidence>
<reference evidence="4" key="1">
    <citation type="journal article" date="2009" name="Genome Res.">
        <title>Comparative genomic analyses of the human fungal pathogens Coccidioides and their relatives.</title>
        <authorList>
            <person name="Sharpton T.J."/>
            <person name="Stajich J.E."/>
            <person name="Rounsley S.D."/>
            <person name="Gardner M.J."/>
            <person name="Wortman J.R."/>
            <person name="Jordar V.S."/>
            <person name="Maiti R."/>
            <person name="Kodira C.D."/>
            <person name="Neafsey D.E."/>
            <person name="Zeng Q."/>
            <person name="Hung C.-Y."/>
            <person name="McMahan C."/>
            <person name="Muszewska A."/>
            <person name="Grynberg M."/>
            <person name="Mandel M.A."/>
            <person name="Kellner E.M."/>
            <person name="Barker B.M."/>
            <person name="Galgiani J.N."/>
            <person name="Orbach M.J."/>
            <person name="Kirkland T.N."/>
            <person name="Cole G.T."/>
            <person name="Henn M.R."/>
            <person name="Birren B.W."/>
            <person name="Taylor J.W."/>
        </authorList>
    </citation>
    <scope>NUCLEOTIDE SEQUENCE [LARGE SCALE GENOMIC DNA]</scope>
    <source>
        <strain evidence="4">UAMH 1704</strain>
    </source>
</reference>
<keyword evidence="4" id="KW-1185">Reference proteome</keyword>
<feature type="region of interest" description="Disordered" evidence="1">
    <location>
        <begin position="378"/>
        <end position="402"/>
    </location>
</feature>
<dbReference type="KEGG" id="ure:UREG_07536"/>
<feature type="region of interest" description="Disordered" evidence="1">
    <location>
        <begin position="145"/>
        <end position="188"/>
    </location>
</feature>
<feature type="compositionally biased region" description="Polar residues" evidence="1">
    <location>
        <begin position="148"/>
        <end position="175"/>
    </location>
</feature>